<sequence>MYMGLMIWEALFPARALPTIRYWKFKGLIFFAIYFYLSSYLPLLWNEYLSAHQIFDLTGLGTLGGAVAGILIYQFGVYAWHWSMHKNNVLWRVFHQMHHSAERLDTYGAFLFSPMDMIGYTVLGSLLLVLVAGFSPQASTIILLANTFFSMFQHANIRTPVWLGYIVQRPEAHALHHAKGIHAYNYSDIAIYDILFGTWKNPKGFEHENGFYHGASSRLSDMLLFRDIAEPAQKGTAQKN</sequence>
<evidence type="ECO:0000256" key="1">
    <source>
        <dbReference type="ARBA" id="ARBA00004370"/>
    </source>
</evidence>
<evidence type="ECO:0000256" key="2">
    <source>
        <dbReference type="ARBA" id="ARBA00022692"/>
    </source>
</evidence>
<dbReference type="GO" id="GO:0016491">
    <property type="term" value="F:oxidoreductase activity"/>
    <property type="evidence" value="ECO:0007669"/>
    <property type="project" value="InterPro"/>
</dbReference>
<keyword evidence="8" id="KW-1185">Reference proteome</keyword>
<dbReference type="GO" id="GO:0016020">
    <property type="term" value="C:membrane"/>
    <property type="evidence" value="ECO:0007669"/>
    <property type="project" value="UniProtKB-SubCell"/>
</dbReference>
<dbReference type="AlphaFoldDB" id="A0AAP2GNV3"/>
<reference evidence="7 8" key="1">
    <citation type="submission" date="2021-05" db="EMBL/GenBank/DDBJ databases">
        <title>A Polyphasic approach of four new species of the genus Ohtaekwangia: Ohtaekwangia histidinii sp. nov., Ohtaekwangia cretensis sp. nov., Ohtaekwangia indiensis sp. nov., Ohtaekwangia reichenbachii sp. nov. from diverse environment.</title>
        <authorList>
            <person name="Octaviana S."/>
        </authorList>
    </citation>
    <scope>NUCLEOTIDE SEQUENCE [LARGE SCALE GENOMIC DNA]</scope>
    <source>
        <strain evidence="7 8">PWU4</strain>
    </source>
</reference>
<feature type="domain" description="Fatty acid hydroxylase" evidence="6">
    <location>
        <begin position="67"/>
        <end position="198"/>
    </location>
</feature>
<evidence type="ECO:0000259" key="6">
    <source>
        <dbReference type="Pfam" id="PF04116"/>
    </source>
</evidence>
<evidence type="ECO:0000256" key="5">
    <source>
        <dbReference type="SAM" id="Phobius"/>
    </source>
</evidence>
<comment type="caution">
    <text evidence="7">The sequence shown here is derived from an EMBL/GenBank/DDBJ whole genome shotgun (WGS) entry which is preliminary data.</text>
</comment>
<feature type="transmembrane region" description="Helical" evidence="5">
    <location>
        <begin position="117"/>
        <end position="144"/>
    </location>
</feature>
<dbReference type="GO" id="GO:0005506">
    <property type="term" value="F:iron ion binding"/>
    <property type="evidence" value="ECO:0007669"/>
    <property type="project" value="InterPro"/>
</dbReference>
<keyword evidence="4 5" id="KW-0472">Membrane</keyword>
<evidence type="ECO:0000313" key="8">
    <source>
        <dbReference type="Proteomes" id="UP001319200"/>
    </source>
</evidence>
<evidence type="ECO:0000313" key="7">
    <source>
        <dbReference type="EMBL" id="MBT1698408.1"/>
    </source>
</evidence>
<dbReference type="Pfam" id="PF04116">
    <property type="entry name" value="FA_hydroxylase"/>
    <property type="match status" value="1"/>
</dbReference>
<name>A0AAP2GNV3_9BACT</name>
<dbReference type="InterPro" id="IPR050307">
    <property type="entry name" value="Sterol_Desaturase_Related"/>
</dbReference>
<gene>
    <name evidence="7" type="ORF">KK083_16075</name>
</gene>
<comment type="subcellular location">
    <subcellularLocation>
        <location evidence="1">Membrane</location>
    </subcellularLocation>
</comment>
<organism evidence="7 8">
    <name type="scientific">Chryseosolibacter histidini</name>
    <dbReference type="NCBI Taxonomy" id="2782349"/>
    <lineage>
        <taxon>Bacteria</taxon>
        <taxon>Pseudomonadati</taxon>
        <taxon>Bacteroidota</taxon>
        <taxon>Cytophagia</taxon>
        <taxon>Cytophagales</taxon>
        <taxon>Chryseotaleaceae</taxon>
        <taxon>Chryseosolibacter</taxon>
    </lineage>
</organism>
<feature type="transmembrane region" description="Helical" evidence="5">
    <location>
        <begin position="26"/>
        <end position="45"/>
    </location>
</feature>
<dbReference type="GO" id="GO:0008610">
    <property type="term" value="P:lipid biosynthetic process"/>
    <property type="evidence" value="ECO:0007669"/>
    <property type="project" value="InterPro"/>
</dbReference>
<keyword evidence="2 5" id="KW-0812">Transmembrane</keyword>
<evidence type="ECO:0000256" key="4">
    <source>
        <dbReference type="ARBA" id="ARBA00023136"/>
    </source>
</evidence>
<protein>
    <submittedName>
        <fullName evidence="7">Sterol desaturase family protein</fullName>
    </submittedName>
</protein>
<accession>A0AAP2GNV3</accession>
<proteinExistence type="predicted"/>
<dbReference type="EMBL" id="JAHESF010000014">
    <property type="protein sequence ID" value="MBT1698408.1"/>
    <property type="molecule type" value="Genomic_DNA"/>
</dbReference>
<keyword evidence="3 5" id="KW-1133">Transmembrane helix</keyword>
<feature type="transmembrane region" description="Helical" evidence="5">
    <location>
        <begin position="57"/>
        <end position="80"/>
    </location>
</feature>
<evidence type="ECO:0000256" key="3">
    <source>
        <dbReference type="ARBA" id="ARBA00022989"/>
    </source>
</evidence>
<dbReference type="InterPro" id="IPR006694">
    <property type="entry name" value="Fatty_acid_hydroxylase"/>
</dbReference>
<dbReference type="Proteomes" id="UP001319200">
    <property type="component" value="Unassembled WGS sequence"/>
</dbReference>
<dbReference type="PANTHER" id="PTHR11863">
    <property type="entry name" value="STEROL DESATURASE"/>
    <property type="match status" value="1"/>
</dbReference>